<sequence length="471" mass="52728">MTMKKGVGADVVQQLEDIYAASISLAKEILETGEYERYCDVVYPKLIVKIVSWHPVDRTEPFGYVDAAGCYSAVLSKPELIHDYLCEQLERLCANYECVITVEPSTVRIPPEYIDGIEGVTEARRAGDVAAEIPRPTLDDVDDAIIDGEWDAFHGEEKPLFHFTPQRFDIACARIQHYTGISPASVQKYILFTNYSMHAREFVNFGLCELSREGSRYSALLLPDGHKITRDQAENIDRESLSLESRFQMPRYDLVAEDGMGITMINIGVGPSNAKTITDCLAVLRPEAWVMIGHCAGLDGRMRLGDLILGNAYQRDDHLLDDHIPLDLPIPAVPEVQRALETSVRDVYGEDLSMMRTGTVLSTDDRNWEWHTPQKLWKLLRGSTAAACDMESATLAANGYRYRIPYGTLLSVSDLPLHAVPKLPAAAQTFYANSKQAHVMCAVHAVELLALTPEKLRTRKLRRTIGEVPFR</sequence>
<dbReference type="Gene3D" id="3.30.1730.10">
    <property type="entry name" value="AMP nucleoside phosphorylase, N-terminal domain"/>
    <property type="match status" value="1"/>
</dbReference>
<dbReference type="Pfam" id="PF10423">
    <property type="entry name" value="AMNp_N"/>
    <property type="match status" value="1"/>
</dbReference>
<dbReference type="AlphaFoldDB" id="A0ABD0BH82"/>
<dbReference type="InterPro" id="IPR000845">
    <property type="entry name" value="Nucleoside_phosphorylase_d"/>
</dbReference>
<dbReference type="InterPro" id="IPR047039">
    <property type="entry name" value="AMN_phosphorylase"/>
</dbReference>
<comment type="caution">
    <text evidence="3">The sequence shown here is derived from an EMBL/GenBank/DDBJ whole genome shotgun (WGS) entry which is preliminary data.</text>
</comment>
<dbReference type="SUPFAM" id="SSF53167">
    <property type="entry name" value="Purine and uridine phosphorylases"/>
    <property type="match status" value="1"/>
</dbReference>
<dbReference type="Gene3D" id="3.40.50.1580">
    <property type="entry name" value="Nucleoside phosphorylase domain"/>
    <property type="match status" value="1"/>
</dbReference>
<accession>A0ABD0BH82</accession>
<dbReference type="InterPro" id="IPR035994">
    <property type="entry name" value="Nucleoside_phosphorylase_sf"/>
</dbReference>
<dbReference type="EMBL" id="BQFK01000001">
    <property type="protein sequence ID" value="GJJ42006.1"/>
    <property type="molecule type" value="Genomic_DNA"/>
</dbReference>
<dbReference type="KEGG" id="cun:Cul210932_0097"/>
<dbReference type="KEGG" id="cuz:Cul05146_0091"/>
<dbReference type="PANTHER" id="PTHR43691:SF6">
    <property type="entry name" value="AMP NUCLEOSIDASE"/>
    <property type="match status" value="1"/>
</dbReference>
<gene>
    <name evidence="3" type="primary">amn</name>
    <name evidence="3" type="ORF">CULCOIPH005_01950</name>
</gene>
<proteinExistence type="predicted"/>
<name>A0ABD0BH82_CORUL</name>
<dbReference type="InterPro" id="IPR011271">
    <property type="entry name" value="AMP_nucleosidase"/>
</dbReference>
<organism evidence="3 4">
    <name type="scientific">Corynebacterium ulcerans</name>
    <dbReference type="NCBI Taxonomy" id="65058"/>
    <lineage>
        <taxon>Bacteria</taxon>
        <taxon>Bacillati</taxon>
        <taxon>Actinomycetota</taxon>
        <taxon>Actinomycetes</taxon>
        <taxon>Mycobacteriales</taxon>
        <taxon>Corynebacteriaceae</taxon>
        <taxon>Corynebacterium</taxon>
    </lineage>
</organism>
<reference evidence="3 4" key="1">
    <citation type="submission" date="2021-11" db="EMBL/GenBank/DDBJ databases">
        <title>Whole genome sequences of diphtheriae toxin producing Corynebacterium ulcerans isolates from cats in Osaka, Japan.</title>
        <authorList>
            <person name="Umeda K."/>
            <person name="Hirai Y."/>
        </authorList>
    </citation>
    <scope>NUCLEOTIDE SEQUENCE [LARGE SCALE GENOMIC DNA]</scope>
    <source>
        <strain evidence="3 4">12109B-1</strain>
    </source>
</reference>
<protein>
    <submittedName>
        <fullName evidence="3">AMP nucleosidase</fullName>
    </submittedName>
</protein>
<dbReference type="InterPro" id="IPR037109">
    <property type="entry name" value="AMP_N_sf"/>
</dbReference>
<feature type="domain" description="AMP nucleoside phosphorylase N-terminal" evidence="2">
    <location>
        <begin position="11"/>
        <end position="156"/>
    </location>
</feature>
<dbReference type="CDD" id="cd17762">
    <property type="entry name" value="AMN"/>
    <property type="match status" value="1"/>
</dbReference>
<evidence type="ECO:0000259" key="1">
    <source>
        <dbReference type="Pfam" id="PF01048"/>
    </source>
</evidence>
<evidence type="ECO:0000313" key="3">
    <source>
        <dbReference type="EMBL" id="GJJ42006.1"/>
    </source>
</evidence>
<dbReference type="InterPro" id="IPR018953">
    <property type="entry name" value="AMP_nucleoside_Pase_N"/>
</dbReference>
<dbReference type="NCBIfam" id="NF006142">
    <property type="entry name" value="PRK08292.1"/>
    <property type="match status" value="1"/>
</dbReference>
<feature type="domain" description="Nucleoside phosphorylase" evidence="1">
    <location>
        <begin position="258"/>
        <end position="427"/>
    </location>
</feature>
<dbReference type="NCBIfam" id="TIGR01717">
    <property type="entry name" value="AMP-nucleosdse"/>
    <property type="match status" value="1"/>
</dbReference>
<dbReference type="Pfam" id="PF01048">
    <property type="entry name" value="PNP_UDP_1"/>
    <property type="match status" value="1"/>
</dbReference>
<dbReference type="Proteomes" id="UP001205910">
    <property type="component" value="Unassembled WGS sequence"/>
</dbReference>
<evidence type="ECO:0000313" key="4">
    <source>
        <dbReference type="Proteomes" id="UP001205910"/>
    </source>
</evidence>
<dbReference type="PANTHER" id="PTHR43691">
    <property type="entry name" value="URIDINE PHOSPHORYLASE"/>
    <property type="match status" value="1"/>
</dbReference>
<evidence type="ECO:0000259" key="2">
    <source>
        <dbReference type="Pfam" id="PF10423"/>
    </source>
</evidence>